<feature type="signal peptide" evidence="2">
    <location>
        <begin position="1"/>
        <end position="26"/>
    </location>
</feature>
<evidence type="ECO:0000256" key="1">
    <source>
        <dbReference type="ARBA" id="ARBA00008725"/>
    </source>
</evidence>
<feature type="domain" description="PBP" evidence="3">
    <location>
        <begin position="22"/>
        <end position="314"/>
    </location>
</feature>
<name>A0A6P3ABR3_BURL3</name>
<evidence type="ECO:0000259" key="3">
    <source>
        <dbReference type="Pfam" id="PF12849"/>
    </source>
</evidence>
<sequence length="432" mass="44419">MRLFQCKLCQIITLALSSVGATTAMAAPNIQGGGSSLVAPLIGTIGNASSEIGLFGTSEGRFTYYSAGPGIGGSAFVANQPTYLSANLTGTVDFANIDITLLNADITAYSTGLGATNGPLIQIPYVVAPITIPIVNGPIVTSTTTPQTTPNQAHSVALNDDDLCGIFSGKLSNWNQVTNPETGSPYTLNAPITVVYLPRGDEGTNKMLSRHLASVCTPSNTASGVTFVESIMFATSFPNAHVPSNFVSATGSGDVRRALLSSQGAAIGYLSPAYANTFLAASSSVVTESGAVQLPVASLLNSLDGKYYAPTHANSTAAFGTAAAPDNHVTATNPAAWVPNIGNPSAGYPLSFTSQIIVSQCYSNPTVKLAIRDFLSSHYTNVNFASLIQGNGFGTVPSNFQSAISNTFLSNVNGYNLDIGNASVCSGQVTGR</sequence>
<organism evidence="4 5">
    <name type="scientific">Burkholderia lata (strain ATCC 17760 / DSM 23089 / LMG 22485 / NCIMB 9086 / R18194 / 383)</name>
    <dbReference type="NCBI Taxonomy" id="482957"/>
    <lineage>
        <taxon>Bacteria</taxon>
        <taxon>Pseudomonadati</taxon>
        <taxon>Pseudomonadota</taxon>
        <taxon>Betaproteobacteria</taxon>
        <taxon>Burkholderiales</taxon>
        <taxon>Burkholderiaceae</taxon>
        <taxon>Burkholderia</taxon>
        <taxon>Burkholderia cepacia complex</taxon>
    </lineage>
</organism>
<reference evidence="4 5" key="1">
    <citation type="submission" date="2019-09" db="EMBL/GenBank/DDBJ databases">
        <authorList>
            <person name="Depoorter E."/>
        </authorList>
    </citation>
    <scope>NUCLEOTIDE SEQUENCE [LARGE SCALE GENOMIC DNA]</scope>
    <source>
        <strain evidence="4">R-18112</strain>
    </source>
</reference>
<dbReference type="Pfam" id="PF12849">
    <property type="entry name" value="PBP_like_2"/>
    <property type="match status" value="1"/>
</dbReference>
<dbReference type="PANTHER" id="PTHR42996:SF1">
    <property type="entry name" value="PHOSPHATE-BINDING PROTEIN PSTS"/>
    <property type="match status" value="1"/>
</dbReference>
<dbReference type="AlphaFoldDB" id="A0A6P3ABR3"/>
<dbReference type="Gene3D" id="3.40.190.10">
    <property type="entry name" value="Periplasmic binding protein-like II"/>
    <property type="match status" value="2"/>
</dbReference>
<feature type="chain" id="PRO_5026691255" evidence="2">
    <location>
        <begin position="27"/>
        <end position="432"/>
    </location>
</feature>
<evidence type="ECO:0000313" key="5">
    <source>
        <dbReference type="Proteomes" id="UP000494274"/>
    </source>
</evidence>
<dbReference type="InterPro" id="IPR050962">
    <property type="entry name" value="Phosphate-bind_PstS"/>
</dbReference>
<gene>
    <name evidence="4" type="ORF">BLA18112_07029</name>
</gene>
<dbReference type="EMBL" id="CABVQI010000033">
    <property type="protein sequence ID" value="VWD44562.1"/>
    <property type="molecule type" value="Genomic_DNA"/>
</dbReference>
<keyword evidence="2" id="KW-0732">Signal</keyword>
<evidence type="ECO:0000313" key="4">
    <source>
        <dbReference type="EMBL" id="VWD44562.1"/>
    </source>
</evidence>
<comment type="similarity">
    <text evidence="1">Belongs to the PstS family.</text>
</comment>
<dbReference type="RefSeq" id="WP_175047340.1">
    <property type="nucleotide sequence ID" value="NZ_CABVQI010000033.1"/>
</dbReference>
<evidence type="ECO:0000256" key="2">
    <source>
        <dbReference type="SAM" id="SignalP"/>
    </source>
</evidence>
<proteinExistence type="inferred from homology"/>
<dbReference type="InterPro" id="IPR024370">
    <property type="entry name" value="PBP_domain"/>
</dbReference>
<dbReference type="PANTHER" id="PTHR42996">
    <property type="entry name" value="PHOSPHATE-BINDING PROTEIN PSTS"/>
    <property type="match status" value="1"/>
</dbReference>
<dbReference type="SUPFAM" id="SSF53850">
    <property type="entry name" value="Periplasmic binding protein-like II"/>
    <property type="match status" value="1"/>
</dbReference>
<protein>
    <submittedName>
        <fullName evidence="4">Phosphate ABC transporter substrate-binding protein</fullName>
    </submittedName>
</protein>
<dbReference type="Proteomes" id="UP000494274">
    <property type="component" value="Unassembled WGS sequence"/>
</dbReference>
<accession>A0A6P3ABR3</accession>